<keyword evidence="2" id="KW-1133">Transmembrane helix</keyword>
<sequence>MFINLVVMFINLVVMFINLVVMFINLVVMFINLVIMFIKLVVMFINLVVMFINLVVMFIKLVVMFIKLVVMLNTRASWYFSHINTVIDYTPKADISDFQNELGILSITAQDEQGMEYVPCGQQLFQLTPHVLVTFIALRYRLVFILDVSPSVATVNLATSEILYDEAFRSLETAMKSLVQPFRAPGSQILLCPELYVTVIAHTPLVNCKANQVLMQGCLLTQKNVDRMLRVIGDALTKFENKVAQALKEVIESDTYQDEEEEDHLTGGLFEDIVEKPDTPSPILYLTTPDMSFVNLFRYGILALQLLPEKSAAGIIVITDGVVGLPEASLFESLMGQLRHSTISCSFIQIGEDFQHNAGLGHVPYLDMLSYMAMSTFGVLFTRLPQLDTTSTEMNIFHQAILTWNLQKPLHQMQMQTQNSRMAPNPIMHKKHGERNLQTPISNLISCRLREGYTIQDVHLTKGDSQVEVNMVLLWRDQITIHYLAVSSWPLSPAKRTTHIEVSVLAHYAFLQDVTCPGKKLFSSPYRTALVKKYWQTLQGTTETDQLLVHLQSFAMSPIYYQVPESVKKGVPLFFLLANSTTPQLNVQLSSKDAALTQFANFWKPVLMLDINIWQKWMHTHRIGLVLMHDVPLGKHLHIPNSSGRFHSVMCRQAQMSLNNLLRNWSTFELLENHSYIKLLFQDPDKPPTSFYLLRVSPKPPCMVLRLAFLGGMSGKERNEIVTQLTEKITSLTFPQRGTQKDNKQKKTSQHQLSQESAPSPRQHKPPCCLYCQKPLEKILIRYDRMPHDFFVLDVPPMIDQSGQLSYPVSANKTAANVFTTLSRYLYHRRWVWTMQHVSSMPISMQAVGCILSNLTKIRLQEGFRFSHANSGIVDMVLEVDMKLPCVCSEAEAEAETAECVEELHPCIVQYVIFPPHTATTKESASKDDMEEMETTEADGELQIITECWVEPQCGVIVNSSPERKHFDGLDYRQLAEAVSGNVVS</sequence>
<proteinExistence type="predicted"/>
<dbReference type="GO" id="GO:0005777">
    <property type="term" value="C:peroxisome"/>
    <property type="evidence" value="ECO:0007669"/>
    <property type="project" value="InterPro"/>
</dbReference>
<organism evidence="3 4">
    <name type="scientific">Ridgeia piscesae</name>
    <name type="common">Tubeworm</name>
    <dbReference type="NCBI Taxonomy" id="27915"/>
    <lineage>
        <taxon>Eukaryota</taxon>
        <taxon>Metazoa</taxon>
        <taxon>Spiralia</taxon>
        <taxon>Lophotrochozoa</taxon>
        <taxon>Annelida</taxon>
        <taxon>Polychaeta</taxon>
        <taxon>Sedentaria</taxon>
        <taxon>Canalipalpata</taxon>
        <taxon>Sabellida</taxon>
        <taxon>Siboglinidae</taxon>
        <taxon>Ridgeia</taxon>
    </lineage>
</organism>
<dbReference type="AlphaFoldDB" id="A0AAD9NK02"/>
<feature type="region of interest" description="Disordered" evidence="1">
    <location>
        <begin position="732"/>
        <end position="765"/>
    </location>
</feature>
<comment type="caution">
    <text evidence="3">The sequence shown here is derived from an EMBL/GenBank/DDBJ whole genome shotgun (WGS) entry which is preliminary data.</text>
</comment>
<feature type="transmembrane region" description="Helical" evidence="2">
    <location>
        <begin position="6"/>
        <end position="28"/>
    </location>
</feature>
<name>A0AAD9NK02_RIDPI</name>
<dbReference type="PANTHER" id="PTHR14918">
    <property type="entry name" value="KICSTOR COMPLEX PROTEIN SZT2"/>
    <property type="match status" value="1"/>
</dbReference>
<gene>
    <name evidence="3" type="ORF">NP493_1073g00011</name>
</gene>
<feature type="transmembrane region" description="Helical" evidence="2">
    <location>
        <begin position="40"/>
        <end position="66"/>
    </location>
</feature>
<evidence type="ECO:0008006" key="5">
    <source>
        <dbReference type="Google" id="ProtNLM"/>
    </source>
</evidence>
<protein>
    <recommendedName>
        <fullName evidence="5">Protein SZT2</fullName>
    </recommendedName>
</protein>
<dbReference type="Proteomes" id="UP001209878">
    <property type="component" value="Unassembled WGS sequence"/>
</dbReference>
<keyword evidence="4" id="KW-1185">Reference proteome</keyword>
<evidence type="ECO:0000313" key="4">
    <source>
        <dbReference type="Proteomes" id="UP001209878"/>
    </source>
</evidence>
<reference evidence="3" key="1">
    <citation type="journal article" date="2023" name="Mol. Biol. Evol.">
        <title>Third-Generation Sequencing Reveals the Adaptive Role of the Epigenome in Three Deep-Sea Polychaetes.</title>
        <authorList>
            <person name="Perez M."/>
            <person name="Aroh O."/>
            <person name="Sun Y."/>
            <person name="Lan Y."/>
            <person name="Juniper S.K."/>
            <person name="Young C.R."/>
            <person name="Angers B."/>
            <person name="Qian P.Y."/>
        </authorList>
    </citation>
    <scope>NUCLEOTIDE SEQUENCE</scope>
    <source>
        <strain evidence="3">R07B-5</strain>
    </source>
</reference>
<keyword evidence="2" id="KW-0472">Membrane</keyword>
<evidence type="ECO:0000256" key="2">
    <source>
        <dbReference type="SAM" id="Phobius"/>
    </source>
</evidence>
<keyword evidence="2" id="KW-0812">Transmembrane</keyword>
<evidence type="ECO:0000256" key="1">
    <source>
        <dbReference type="SAM" id="MobiDB-lite"/>
    </source>
</evidence>
<dbReference type="InterPro" id="IPR033228">
    <property type="entry name" value="SZT2"/>
</dbReference>
<accession>A0AAD9NK02</accession>
<feature type="compositionally biased region" description="Polar residues" evidence="1">
    <location>
        <begin position="750"/>
        <end position="760"/>
    </location>
</feature>
<evidence type="ECO:0000313" key="3">
    <source>
        <dbReference type="EMBL" id="KAK2171383.1"/>
    </source>
</evidence>
<dbReference type="EMBL" id="JAODUO010001071">
    <property type="protein sequence ID" value="KAK2171383.1"/>
    <property type="molecule type" value="Genomic_DNA"/>
</dbReference>
<dbReference type="PANTHER" id="PTHR14918:SF3">
    <property type="entry name" value="KICSTOR COMPLEX PROTEIN SZT2"/>
    <property type="match status" value="1"/>
</dbReference>